<dbReference type="InterPro" id="IPR059176">
    <property type="entry name" value="UDP-X_N"/>
</dbReference>
<dbReference type="Gene3D" id="6.10.250.1120">
    <property type="match status" value="1"/>
</dbReference>
<name>A0ABY4D4D9_9BACT</name>
<evidence type="ECO:0000313" key="4">
    <source>
        <dbReference type="EMBL" id="UOG77146.1"/>
    </source>
</evidence>
<dbReference type="InterPro" id="IPR000086">
    <property type="entry name" value="NUDIX_hydrolase_dom"/>
</dbReference>
<dbReference type="Pfam" id="PF00293">
    <property type="entry name" value="NUDIX"/>
    <property type="match status" value="1"/>
</dbReference>
<dbReference type="Gene3D" id="3.90.79.10">
    <property type="entry name" value="Nucleoside Triphosphate Pyrophosphohydrolase"/>
    <property type="match status" value="1"/>
</dbReference>
<gene>
    <name evidence="4" type="ORF">MTX78_11210</name>
</gene>
<organism evidence="4 5">
    <name type="scientific">Hymenobacter tibetensis</name>
    <dbReference type="NCBI Taxonomy" id="497967"/>
    <lineage>
        <taxon>Bacteria</taxon>
        <taxon>Pseudomonadati</taxon>
        <taxon>Bacteroidota</taxon>
        <taxon>Cytophagia</taxon>
        <taxon>Cytophagales</taxon>
        <taxon>Hymenobacteraceae</taxon>
        <taxon>Hymenobacter</taxon>
    </lineage>
</organism>
<keyword evidence="5" id="KW-1185">Reference proteome</keyword>
<dbReference type="GO" id="GO:0016787">
    <property type="term" value="F:hydrolase activity"/>
    <property type="evidence" value="ECO:0007669"/>
    <property type="project" value="UniProtKB-KW"/>
</dbReference>
<protein>
    <submittedName>
        <fullName evidence="4">NUDIX hydrolase</fullName>
    </submittedName>
</protein>
<evidence type="ECO:0000256" key="2">
    <source>
        <dbReference type="ARBA" id="ARBA00022801"/>
    </source>
</evidence>
<sequence length="213" mass="24064">MTAASLLYHAQRLQALAQAGLAYTQNNYDVERYEEIRAISVQLLQELSANNEPLDKITRLFASETGYQTPKVDVRAVIFRGSEELLLVQEKMDANNWTLPGGWADVGYTPFEVAVKEAHEETGYHVEARRLLALFDKKNHPHPPQPWYVYKAFVLCEITGGMLLSDTPETTGARWFREEEISALSLSTDRVTASQLTTLFAFARQPQIPTLCD</sequence>
<dbReference type="RefSeq" id="WP_243802679.1">
    <property type="nucleotide sequence ID" value="NZ_CP094669.1"/>
</dbReference>
<accession>A0ABY4D4D9</accession>
<dbReference type="PROSITE" id="PS51462">
    <property type="entry name" value="NUDIX"/>
    <property type="match status" value="1"/>
</dbReference>
<keyword evidence="2 4" id="KW-0378">Hydrolase</keyword>
<dbReference type="SUPFAM" id="SSF55811">
    <property type="entry name" value="Nudix"/>
    <property type="match status" value="1"/>
</dbReference>
<dbReference type="Proteomes" id="UP000831113">
    <property type="component" value="Chromosome"/>
</dbReference>
<dbReference type="PANTHER" id="PTHR43046:SF16">
    <property type="entry name" value="ADP-RIBOSE PYROPHOSPHATASE YJHB-RELATED"/>
    <property type="match status" value="1"/>
</dbReference>
<dbReference type="PANTHER" id="PTHR43046">
    <property type="entry name" value="GDP-MANNOSE MANNOSYL HYDROLASE"/>
    <property type="match status" value="1"/>
</dbReference>
<reference evidence="4 5" key="1">
    <citation type="submission" date="2022-03" db="EMBL/GenBank/DDBJ databases">
        <title>Hymenobactersp. isolated from the air.</title>
        <authorList>
            <person name="Won M."/>
            <person name="Kwon S.-W."/>
        </authorList>
    </citation>
    <scope>NUCLEOTIDE SEQUENCE [LARGE SCALE GENOMIC DNA]</scope>
    <source>
        <strain evidence="4 5">KACC 21982</strain>
    </source>
</reference>
<evidence type="ECO:0000259" key="3">
    <source>
        <dbReference type="PROSITE" id="PS51462"/>
    </source>
</evidence>
<comment type="cofactor">
    <cofactor evidence="1">
        <name>Mg(2+)</name>
        <dbReference type="ChEBI" id="CHEBI:18420"/>
    </cofactor>
</comment>
<proteinExistence type="predicted"/>
<evidence type="ECO:0000313" key="5">
    <source>
        <dbReference type="Proteomes" id="UP000831113"/>
    </source>
</evidence>
<feature type="domain" description="Nudix hydrolase" evidence="3">
    <location>
        <begin position="69"/>
        <end position="198"/>
    </location>
</feature>
<dbReference type="Pfam" id="PF12535">
    <property type="entry name" value="Nudix_N"/>
    <property type="match status" value="1"/>
</dbReference>
<dbReference type="EMBL" id="CP094669">
    <property type="protein sequence ID" value="UOG77146.1"/>
    <property type="molecule type" value="Genomic_DNA"/>
</dbReference>
<dbReference type="InterPro" id="IPR015797">
    <property type="entry name" value="NUDIX_hydrolase-like_dom_sf"/>
</dbReference>
<evidence type="ECO:0000256" key="1">
    <source>
        <dbReference type="ARBA" id="ARBA00001946"/>
    </source>
</evidence>